<feature type="region of interest" description="Disordered" evidence="8">
    <location>
        <begin position="518"/>
        <end position="543"/>
    </location>
</feature>
<evidence type="ECO:0000256" key="2">
    <source>
        <dbReference type="ARBA" id="ARBA00001541"/>
    </source>
</evidence>
<dbReference type="PANTHER" id="PTHR24422">
    <property type="entry name" value="CHEMOTAXIS PROTEIN METHYLTRANSFERASE"/>
    <property type="match status" value="1"/>
</dbReference>
<dbReference type="PANTHER" id="PTHR24422:SF27">
    <property type="entry name" value="PROTEIN-GLUTAMATE O-METHYLTRANSFERASE"/>
    <property type="match status" value="1"/>
</dbReference>
<dbReference type="SUPFAM" id="SSF47384">
    <property type="entry name" value="Homodimeric domain of signal transducing histidine kinase"/>
    <property type="match status" value="1"/>
</dbReference>
<evidence type="ECO:0000313" key="15">
    <source>
        <dbReference type="Proteomes" id="UP000283523"/>
    </source>
</evidence>
<dbReference type="CDD" id="cd00130">
    <property type="entry name" value="PAS"/>
    <property type="match status" value="2"/>
</dbReference>
<dbReference type="Pfam" id="PF08448">
    <property type="entry name" value="PAS_4"/>
    <property type="match status" value="1"/>
</dbReference>
<dbReference type="SMART" id="SM00387">
    <property type="entry name" value="HATPase_c"/>
    <property type="match status" value="1"/>
</dbReference>
<dbReference type="Pfam" id="PF01739">
    <property type="entry name" value="CheR"/>
    <property type="match status" value="1"/>
</dbReference>
<keyword evidence="6" id="KW-0378">Hydrolase</keyword>
<dbReference type="SMART" id="SM00091">
    <property type="entry name" value="PAS"/>
    <property type="match status" value="3"/>
</dbReference>
<dbReference type="GO" id="GO:0032259">
    <property type="term" value="P:methylation"/>
    <property type="evidence" value="ECO:0007669"/>
    <property type="project" value="UniProtKB-KW"/>
</dbReference>
<dbReference type="NCBIfam" id="TIGR00229">
    <property type="entry name" value="sensory_box"/>
    <property type="match status" value="1"/>
</dbReference>
<dbReference type="OrthoDB" id="9816309at2"/>
<dbReference type="Gene3D" id="3.40.50.150">
    <property type="entry name" value="Vaccinia Virus protein VP39"/>
    <property type="match status" value="1"/>
</dbReference>
<dbReference type="Pfam" id="PF00512">
    <property type="entry name" value="HisKA"/>
    <property type="match status" value="1"/>
</dbReference>
<evidence type="ECO:0000256" key="5">
    <source>
        <dbReference type="ARBA" id="ARBA00022691"/>
    </source>
</evidence>
<dbReference type="PROSITE" id="PS50122">
    <property type="entry name" value="CHEB"/>
    <property type="match status" value="1"/>
</dbReference>
<proteinExistence type="predicted"/>
<feature type="domain" description="CheR-type methyltransferase" evidence="13">
    <location>
        <begin position="230"/>
        <end position="482"/>
    </location>
</feature>
<feature type="domain" description="PAC" evidence="11">
    <location>
        <begin position="957"/>
        <end position="1009"/>
    </location>
</feature>
<gene>
    <name evidence="14" type="ORF">DYU11_23315</name>
</gene>
<keyword evidence="15" id="KW-1185">Reference proteome</keyword>
<feature type="active site" evidence="6">
    <location>
        <position position="145"/>
    </location>
</feature>
<dbReference type="InterPro" id="IPR013656">
    <property type="entry name" value="PAS_4"/>
</dbReference>
<dbReference type="InterPro" id="IPR036097">
    <property type="entry name" value="HisK_dim/P_sf"/>
</dbReference>
<dbReference type="SUPFAM" id="SSF55874">
    <property type="entry name" value="ATPase domain of HSP90 chaperone/DNA topoisomerase II/histidine kinase"/>
    <property type="match status" value="1"/>
</dbReference>
<evidence type="ECO:0000259" key="11">
    <source>
        <dbReference type="PROSITE" id="PS50113"/>
    </source>
</evidence>
<feature type="region of interest" description="Disordered" evidence="8">
    <location>
        <begin position="1641"/>
        <end position="1662"/>
    </location>
</feature>
<evidence type="ECO:0000313" key="14">
    <source>
        <dbReference type="EMBL" id="RIV19855.1"/>
    </source>
</evidence>
<dbReference type="InterPro" id="IPR036890">
    <property type="entry name" value="HATPase_C_sf"/>
</dbReference>
<dbReference type="InterPro" id="IPR050903">
    <property type="entry name" value="Bact_Chemotaxis_MeTrfase"/>
</dbReference>
<dbReference type="GO" id="GO:0006935">
    <property type="term" value="P:chemotaxis"/>
    <property type="evidence" value="ECO:0007669"/>
    <property type="project" value="UniProtKB-UniRule"/>
</dbReference>
<organism evidence="14 15">
    <name type="scientific">Fibrisoma montanum</name>
    <dbReference type="NCBI Taxonomy" id="2305895"/>
    <lineage>
        <taxon>Bacteria</taxon>
        <taxon>Pseudomonadati</taxon>
        <taxon>Bacteroidota</taxon>
        <taxon>Cytophagia</taxon>
        <taxon>Cytophagales</taxon>
        <taxon>Spirosomataceae</taxon>
        <taxon>Fibrisoma</taxon>
    </lineage>
</organism>
<feature type="domain" description="PAS" evidence="10">
    <location>
        <begin position="884"/>
        <end position="954"/>
    </location>
</feature>
<dbReference type="GO" id="GO:0000156">
    <property type="term" value="F:phosphorelay response regulator activity"/>
    <property type="evidence" value="ECO:0007669"/>
    <property type="project" value="InterPro"/>
</dbReference>
<dbReference type="InterPro" id="IPR000700">
    <property type="entry name" value="PAS-assoc_C"/>
</dbReference>
<dbReference type="PRINTS" id="PR00996">
    <property type="entry name" value="CHERMTFRASE"/>
</dbReference>
<dbReference type="CDD" id="cd00075">
    <property type="entry name" value="HATPase"/>
    <property type="match status" value="1"/>
</dbReference>
<dbReference type="InterPro" id="IPR022642">
    <property type="entry name" value="CheR_C"/>
</dbReference>
<feature type="region of interest" description="Disordered" evidence="8">
    <location>
        <begin position="1598"/>
        <end position="1617"/>
    </location>
</feature>
<dbReference type="InterPro" id="IPR013767">
    <property type="entry name" value="PAS_fold"/>
</dbReference>
<dbReference type="InterPro" id="IPR000014">
    <property type="entry name" value="PAS"/>
</dbReference>
<dbReference type="EMBL" id="QXED01000007">
    <property type="protein sequence ID" value="RIV19855.1"/>
    <property type="molecule type" value="Genomic_DNA"/>
</dbReference>
<evidence type="ECO:0000259" key="10">
    <source>
        <dbReference type="PROSITE" id="PS50112"/>
    </source>
</evidence>
<evidence type="ECO:0000256" key="4">
    <source>
        <dbReference type="ARBA" id="ARBA00022679"/>
    </source>
</evidence>
<dbReference type="InterPro" id="IPR001610">
    <property type="entry name" value="PAC"/>
</dbReference>
<dbReference type="PROSITE" id="PS50109">
    <property type="entry name" value="HIS_KIN"/>
    <property type="match status" value="1"/>
</dbReference>
<dbReference type="Pfam" id="PF01339">
    <property type="entry name" value="CheB_methylest"/>
    <property type="match status" value="1"/>
</dbReference>
<evidence type="ECO:0000256" key="1">
    <source>
        <dbReference type="ARBA" id="ARBA00000085"/>
    </source>
</evidence>
<dbReference type="InterPro" id="IPR003594">
    <property type="entry name" value="HATPase_dom"/>
</dbReference>
<keyword evidence="4" id="KW-0808">Transferase</keyword>
<feature type="active site" evidence="6">
    <location>
        <position position="53"/>
    </location>
</feature>
<feature type="domain" description="CheB-type methylesterase" evidence="12">
    <location>
        <begin position="20"/>
        <end position="195"/>
    </location>
</feature>
<comment type="catalytic activity">
    <reaction evidence="2">
        <text>L-glutamyl-[protein] + S-adenosyl-L-methionine = [protein]-L-glutamate 5-O-methyl ester + S-adenosyl-L-homocysteine</text>
        <dbReference type="Rhea" id="RHEA:24452"/>
        <dbReference type="Rhea" id="RHEA-COMP:10208"/>
        <dbReference type="Rhea" id="RHEA-COMP:10311"/>
        <dbReference type="ChEBI" id="CHEBI:29973"/>
        <dbReference type="ChEBI" id="CHEBI:57856"/>
        <dbReference type="ChEBI" id="CHEBI:59789"/>
        <dbReference type="ChEBI" id="CHEBI:82795"/>
        <dbReference type="EC" id="2.1.1.80"/>
    </reaction>
</comment>
<dbReference type="SUPFAM" id="SSF47757">
    <property type="entry name" value="Chemotaxis receptor methyltransferase CheR, N-terminal domain"/>
    <property type="match status" value="1"/>
</dbReference>
<dbReference type="InterPro" id="IPR003661">
    <property type="entry name" value="HisK_dim/P_dom"/>
</dbReference>
<dbReference type="Pfam" id="PF02518">
    <property type="entry name" value="HATPase_c"/>
    <property type="match status" value="1"/>
</dbReference>
<dbReference type="Gene3D" id="3.40.50.180">
    <property type="entry name" value="Methylesterase CheB, C-terminal domain"/>
    <property type="match status" value="1"/>
</dbReference>
<dbReference type="InterPro" id="IPR000673">
    <property type="entry name" value="Sig_transdc_resp-reg_Me-estase"/>
</dbReference>
<dbReference type="Pfam" id="PF00989">
    <property type="entry name" value="PAS"/>
    <property type="match status" value="1"/>
</dbReference>
<dbReference type="Gene3D" id="1.10.155.10">
    <property type="entry name" value="Chemotaxis receptor methyltransferase CheR, N-terminal domain"/>
    <property type="match status" value="1"/>
</dbReference>
<evidence type="ECO:0000256" key="3">
    <source>
        <dbReference type="ARBA" id="ARBA00022603"/>
    </source>
</evidence>
<dbReference type="GO" id="GO:0006355">
    <property type="term" value="P:regulation of DNA-templated transcription"/>
    <property type="evidence" value="ECO:0007669"/>
    <property type="project" value="InterPro"/>
</dbReference>
<sequence length="1662" mass="187329">MAQEDKPTGNQEPRVHAVPVVAIGASAGGIEAVSELLRNLSPTTGLAYVYIQHLDPDYDSQLASILGRSTTMPTLQAQENMRLEPNHVYVIPPNQDLEIVDGVLTLSPRRAKSFLHMPIDQFFISLAERQKEGAVAVVLSGTASDGTLGLRAIKVAGGITFAQDETAQFQSMPKSAITEGVVDMILSPADIAKELERLSRQPQIFQQRIPAELDLGDEATMPYKVEQDDMAPAEANASDEDIKTIIQILRRVIGVDFSHYKITTVRRRIIRRMLLFKLESLKDYAQYLKQHVDEVRLLYSDLLINVTTFFRDDDLMDYLAKTLFPRLIKEKAPREAIRIWVPACSTGQEAYSLAMLLLEVLGDQGTSRTIQIFATDLSEGAIAKARQGSYTRGEVMDVSPRRLQRFFTKVDDHYRINRNVRDLCVFAPHNLLKDPPFSRLDLVSCRNLLIYLDNVFQRRAIATFHYALTPSGYLVLGKSETVGASGSLFIQLEKNYKIYTRRNDVASRAVFEMNPRLSSDGAAETAPSDTVSADNSRQPAPGHAAANDLEQVVDELLLRQYVPASVVVNQDLDILQFRGSTSLFLEPAPGRASLNLLKMARPSLAFELRNSVFKARKAGLPVRKSGLEVKIKDKTHYVTIEAVPLSTKTEDQLFLILFEEITPTLPSATDLSDSRNRRIKQLEDELAILREDMRSIIEEQEASNEELQSANEEIISSNEELQSINEELETSKEEIESTNEELLTINQELQVRNDQLAEANDFSEAIFGTIREATLVLDEDLRVKSANKAFYRLFKVNEDETEGRLIYELGNRQWDIPQLRDLLMSVIDNDAQFQSYELTYTFPDIGEKALSLNARRVVRQQAAILVAIDDVTEQLQARRLLEEREAWFRNITDNAPTLIWVTNEAGQYTYFNKVWLAYTGRLLDDVLQQGWEHSLHPEDRSDYVSVRDARLQGRLASQTNYRLQRYDGAYRWMLENAQPTFSTDGMFTGFIGTAVDIHLQKELNDELEQRVQQRTAEFQESNNLLQSIFGIAPVAISFLKPVWQADGQLADFEVVLASGVTGQYANQTDISGKHYAELFPDARETGLFDHFLLVLKTGLPADFETHTTRDKYDRWFQYAAVKLGDGLVVISQDITTSKRAEQEIKKNFTLMQHAEELARMGSWDYDRTTGEFSWSEGMYQLFEMPYGSEVSPETYLNHAISDDLPVAHRIIDFIRQGEGTFEETIRIKGSEQIKTFRIRANVVNGSQPRVLGIDVDITDMQQAEDKIRQYSEHLQAVLNSSPASIAFLKVIYDQQGQVIDFRVLVSNQKFADLVGQPIHELIGKSVTELTDALWETDTFNNLLTVLTTEQPMYLERYHEEAPEGRWTGVSILKEDNGIVLSGLDITPLRQAEQQQERLLSQLKNSEDMIQEMDAIRSQIRQRGEFLRQTSHDLRGSFGVISGAAMLLNLMHSEEERNHMLSMLQRNVRQVTQMLTQLMDYSRLESGQEQVRITAFDAAQLLRELVDSLRPVANEKQLIITIDGPDQLQVESDDVKVQRIAQNLLLNAINYTGSSETRSGETRSGEIVLSWQPGETQGNWSFSVQDTGPGLPETVMEQLTHQSATPSDKPTKSAGNKSSEGIGLVIVQQLCSLLGARITVDSSPDTGTRFQIDLPGPSVGSTS</sequence>
<dbReference type="PROSITE" id="PS50113">
    <property type="entry name" value="PAC"/>
    <property type="match status" value="1"/>
</dbReference>
<dbReference type="Gene3D" id="3.30.450.20">
    <property type="entry name" value="PAS domain"/>
    <property type="match status" value="5"/>
</dbReference>
<dbReference type="SUPFAM" id="SSF52738">
    <property type="entry name" value="Methylesterase CheB, C-terminal domain"/>
    <property type="match status" value="1"/>
</dbReference>
<dbReference type="SMART" id="SM00086">
    <property type="entry name" value="PAC"/>
    <property type="match status" value="1"/>
</dbReference>
<dbReference type="PROSITE" id="PS50123">
    <property type="entry name" value="CHER"/>
    <property type="match status" value="1"/>
</dbReference>
<keyword evidence="3" id="KW-0489">Methyltransferase</keyword>
<dbReference type="Pfam" id="PF03705">
    <property type="entry name" value="CheR_N"/>
    <property type="match status" value="1"/>
</dbReference>
<dbReference type="Pfam" id="PF13426">
    <property type="entry name" value="PAS_9"/>
    <property type="match status" value="1"/>
</dbReference>
<feature type="compositionally biased region" description="Polar residues" evidence="8">
    <location>
        <begin position="527"/>
        <end position="538"/>
    </location>
</feature>
<dbReference type="SUPFAM" id="SSF53335">
    <property type="entry name" value="S-adenosyl-L-methionine-dependent methyltransferases"/>
    <property type="match status" value="1"/>
</dbReference>
<feature type="domain" description="Histidine kinase" evidence="9">
    <location>
        <begin position="1428"/>
        <end position="1657"/>
    </location>
</feature>
<dbReference type="SUPFAM" id="SSF55785">
    <property type="entry name" value="PYP-like sensor domain (PAS domain)"/>
    <property type="match status" value="5"/>
</dbReference>
<dbReference type="GO" id="GO:0005737">
    <property type="term" value="C:cytoplasm"/>
    <property type="evidence" value="ECO:0007669"/>
    <property type="project" value="InterPro"/>
</dbReference>
<evidence type="ECO:0000256" key="8">
    <source>
        <dbReference type="SAM" id="MobiDB-lite"/>
    </source>
</evidence>
<dbReference type="Gene3D" id="3.30.565.10">
    <property type="entry name" value="Histidine kinase-like ATPase, C-terminal domain"/>
    <property type="match status" value="1"/>
</dbReference>
<dbReference type="CDD" id="cd00082">
    <property type="entry name" value="HisKA"/>
    <property type="match status" value="1"/>
</dbReference>
<feature type="coiled-coil region" evidence="7">
    <location>
        <begin position="672"/>
        <end position="759"/>
    </location>
</feature>
<keyword evidence="7" id="KW-0175">Coiled coil</keyword>
<protein>
    <submittedName>
        <fullName evidence="14">PAS domain S-box protein</fullName>
    </submittedName>
</protein>
<dbReference type="GO" id="GO:0008983">
    <property type="term" value="F:protein-glutamate O-methyltransferase activity"/>
    <property type="evidence" value="ECO:0007669"/>
    <property type="project" value="UniProtKB-EC"/>
</dbReference>
<dbReference type="InterPro" id="IPR022641">
    <property type="entry name" value="CheR_N"/>
</dbReference>
<evidence type="ECO:0000256" key="7">
    <source>
        <dbReference type="SAM" id="Coils"/>
    </source>
</evidence>
<accession>A0A418M2H7</accession>
<evidence type="ECO:0000259" key="13">
    <source>
        <dbReference type="PROSITE" id="PS50123"/>
    </source>
</evidence>
<dbReference type="PROSITE" id="PS50112">
    <property type="entry name" value="PAS"/>
    <property type="match status" value="1"/>
</dbReference>
<comment type="catalytic activity">
    <reaction evidence="1">
        <text>ATP + protein L-histidine = ADP + protein N-phospho-L-histidine.</text>
        <dbReference type="EC" id="2.7.13.3"/>
    </reaction>
</comment>
<evidence type="ECO:0000259" key="12">
    <source>
        <dbReference type="PROSITE" id="PS50122"/>
    </source>
</evidence>
<reference evidence="14 15" key="1">
    <citation type="submission" date="2018-08" db="EMBL/GenBank/DDBJ databases">
        <title>Fibrisoma montanum sp. nov., isolated from Danxia mountain soil.</title>
        <authorList>
            <person name="Huang Y."/>
        </authorList>
    </citation>
    <scope>NUCLEOTIDE SEQUENCE [LARGE SCALE GENOMIC DNA]</scope>
    <source>
        <strain evidence="14 15">HYT19</strain>
    </source>
</reference>
<keyword evidence="5" id="KW-0949">S-adenosyl-L-methionine</keyword>
<dbReference type="Proteomes" id="UP000283523">
    <property type="component" value="Unassembled WGS sequence"/>
</dbReference>
<dbReference type="InterPro" id="IPR029063">
    <property type="entry name" value="SAM-dependent_MTases_sf"/>
</dbReference>
<dbReference type="InterPro" id="IPR005467">
    <property type="entry name" value="His_kinase_dom"/>
</dbReference>
<dbReference type="InterPro" id="IPR035909">
    <property type="entry name" value="CheB_C"/>
</dbReference>
<dbReference type="RefSeq" id="WP_119670140.1">
    <property type="nucleotide sequence ID" value="NZ_QXED01000007.1"/>
</dbReference>
<keyword evidence="6" id="KW-0145">Chemotaxis</keyword>
<name>A0A418M2H7_9BACT</name>
<dbReference type="CDD" id="cd16434">
    <property type="entry name" value="CheB-CheR_fusion"/>
    <property type="match status" value="1"/>
</dbReference>
<dbReference type="SMART" id="SM00138">
    <property type="entry name" value="MeTrc"/>
    <property type="match status" value="1"/>
</dbReference>
<dbReference type="InterPro" id="IPR036804">
    <property type="entry name" value="CheR_N_sf"/>
</dbReference>
<evidence type="ECO:0000259" key="9">
    <source>
        <dbReference type="PROSITE" id="PS50109"/>
    </source>
</evidence>
<feature type="coiled-coil region" evidence="7">
    <location>
        <begin position="997"/>
        <end position="1024"/>
    </location>
</feature>
<dbReference type="GO" id="GO:0008984">
    <property type="term" value="F:protein-glutamate methylesterase activity"/>
    <property type="evidence" value="ECO:0007669"/>
    <property type="project" value="InterPro"/>
</dbReference>
<dbReference type="Gene3D" id="1.10.287.130">
    <property type="match status" value="1"/>
</dbReference>
<evidence type="ECO:0000256" key="6">
    <source>
        <dbReference type="PROSITE-ProRule" id="PRU00050"/>
    </source>
</evidence>
<dbReference type="GO" id="GO:0000155">
    <property type="term" value="F:phosphorelay sensor kinase activity"/>
    <property type="evidence" value="ECO:0007669"/>
    <property type="project" value="InterPro"/>
</dbReference>
<dbReference type="InterPro" id="IPR000780">
    <property type="entry name" value="CheR_MeTrfase"/>
</dbReference>
<dbReference type="InterPro" id="IPR035965">
    <property type="entry name" value="PAS-like_dom_sf"/>
</dbReference>
<dbReference type="SMART" id="SM00388">
    <property type="entry name" value="HisKA"/>
    <property type="match status" value="1"/>
</dbReference>
<comment type="caution">
    <text evidence="14">The sequence shown here is derived from an EMBL/GenBank/DDBJ whole genome shotgun (WGS) entry which is preliminary data.</text>
</comment>
<feature type="active site" evidence="6">
    <location>
        <position position="26"/>
    </location>
</feature>